<dbReference type="EMBL" id="NATQ01000004">
    <property type="protein sequence ID" value="OQX91280.1"/>
    <property type="molecule type" value="Genomic_DNA"/>
</dbReference>
<reference evidence="3" key="1">
    <citation type="submission" date="2017-03" db="EMBL/GenBank/DDBJ databases">
        <title>Novel pathways for hydrocarbon cycling and metabolic interdependencies in hydrothermal sediment communities.</title>
        <authorList>
            <person name="Dombrowski N."/>
            <person name="Seitz K."/>
            <person name="Teske A."/>
            <person name="Baker B."/>
        </authorList>
    </citation>
    <scope>NUCLEOTIDE SEQUENCE [LARGE SCALE GENOMIC DNA]</scope>
</reference>
<sequence length="174" mass="19387">MVVELDSFLSYKSVLALLCGMVFGYIIYLLFKRDGSRSISAEVGMVESSEDGVDVYSEKGSIEEYGSYEEYDGVIGGAELIPIVAVKGEIETSMLLSILEGEGIESHLYPPHWVSPDMYVTGEDLYGIKGWIVVRRDDVRKASKIVEVFSLGYGIDVIFNEKVIGYEDRTDRGR</sequence>
<comment type="caution">
    <text evidence="2">The sequence shown here is derived from an EMBL/GenBank/DDBJ whole genome shotgun (WGS) entry which is preliminary data.</text>
</comment>
<organism evidence="2 3">
    <name type="scientific">Candidatus Coatesbacteria bacterium 4484_99</name>
    <dbReference type="NCBI Taxonomy" id="1970774"/>
    <lineage>
        <taxon>Bacteria</taxon>
        <taxon>Candidatus Coatesiibacteriota</taxon>
    </lineage>
</organism>
<evidence type="ECO:0000313" key="2">
    <source>
        <dbReference type="EMBL" id="OQX91280.1"/>
    </source>
</evidence>
<dbReference type="Proteomes" id="UP000192611">
    <property type="component" value="Unassembled WGS sequence"/>
</dbReference>
<keyword evidence="1" id="KW-0472">Membrane</keyword>
<proteinExistence type="predicted"/>
<evidence type="ECO:0000313" key="3">
    <source>
        <dbReference type="Proteomes" id="UP000192611"/>
    </source>
</evidence>
<dbReference type="AlphaFoldDB" id="A0A1W9S4N7"/>
<keyword evidence="1" id="KW-1133">Transmembrane helix</keyword>
<protein>
    <submittedName>
        <fullName evidence="2">Uncharacterized protein</fullName>
    </submittedName>
</protein>
<accession>A0A1W9S4N7</accession>
<evidence type="ECO:0000256" key="1">
    <source>
        <dbReference type="SAM" id="Phobius"/>
    </source>
</evidence>
<name>A0A1W9S4N7_9BACT</name>
<feature type="transmembrane region" description="Helical" evidence="1">
    <location>
        <begin position="14"/>
        <end position="31"/>
    </location>
</feature>
<gene>
    <name evidence="2" type="ORF">B6D57_00365</name>
</gene>
<keyword evidence="1" id="KW-0812">Transmembrane</keyword>